<evidence type="ECO:0000256" key="1">
    <source>
        <dbReference type="SAM" id="MobiDB-lite"/>
    </source>
</evidence>
<gene>
    <name evidence="4" type="ORF">CWI37_2289p0010</name>
</gene>
<evidence type="ECO:0000256" key="2">
    <source>
        <dbReference type="SAM" id="Phobius"/>
    </source>
</evidence>
<dbReference type="SUPFAM" id="SSF58038">
    <property type="entry name" value="SNARE fusion complex"/>
    <property type="match status" value="1"/>
</dbReference>
<proteinExistence type="predicted"/>
<dbReference type="AlphaFoldDB" id="A0A4Q9KRS2"/>
<keyword evidence="2" id="KW-0472">Membrane</keyword>
<dbReference type="GO" id="GO:0016192">
    <property type="term" value="P:vesicle-mediated transport"/>
    <property type="evidence" value="ECO:0007669"/>
    <property type="project" value="InterPro"/>
</dbReference>
<feature type="transmembrane region" description="Helical" evidence="2">
    <location>
        <begin position="234"/>
        <end position="251"/>
    </location>
</feature>
<evidence type="ECO:0000259" key="3">
    <source>
        <dbReference type="PROSITE" id="PS50192"/>
    </source>
</evidence>
<sequence length="254" mass="30478">MDRSKEFMAIVTSTFIPQNSFRNAPSHFKDFFMHLEKISINLKEIEKGCINKHIYEDFTFQEKIETTQILIEDLKKNLSNFIFEAKNEQEELNTENIKEMIRNRLYKNAILLSKYLNRIEKQKKNEKLRRNRFSAEQENRNVTETSEANNQLQTELLIEENEIQNLRERVRENIALQINELGQVVSDISLHVSMQGENLKRIDDLMGDSRGFVQKSTHEINKTWNMIRNRRNTFIKFFGFWIFLAFVFWILKKM</sequence>
<dbReference type="EMBL" id="PITJ01002289">
    <property type="protein sequence ID" value="TBT97403.1"/>
    <property type="molecule type" value="Genomic_DNA"/>
</dbReference>
<keyword evidence="2" id="KW-0812">Transmembrane</keyword>
<comment type="caution">
    <text evidence="4">The sequence shown here is derived from an EMBL/GenBank/DDBJ whole genome shotgun (WGS) entry which is preliminary data.</text>
</comment>
<dbReference type="SUPFAM" id="SSF47661">
    <property type="entry name" value="t-snare proteins"/>
    <property type="match status" value="1"/>
</dbReference>
<dbReference type="InterPro" id="IPR010989">
    <property type="entry name" value="SNARE"/>
</dbReference>
<dbReference type="GO" id="GO:0016020">
    <property type="term" value="C:membrane"/>
    <property type="evidence" value="ECO:0007669"/>
    <property type="project" value="InterPro"/>
</dbReference>
<evidence type="ECO:0000313" key="5">
    <source>
        <dbReference type="Proteomes" id="UP000292362"/>
    </source>
</evidence>
<dbReference type="PROSITE" id="PS50192">
    <property type="entry name" value="T_SNARE"/>
    <property type="match status" value="1"/>
</dbReference>
<reference evidence="4 5" key="1">
    <citation type="submission" date="2017-12" db="EMBL/GenBank/DDBJ databases">
        <authorList>
            <person name="Pombert J.-F."/>
            <person name="Haag K.L."/>
            <person name="Ebert D."/>
        </authorList>
    </citation>
    <scope>NUCLEOTIDE SEQUENCE [LARGE SCALE GENOMIC DNA]</scope>
    <source>
        <strain evidence="4">FI-OER-3-3</strain>
    </source>
</reference>
<evidence type="ECO:0000313" key="4">
    <source>
        <dbReference type="EMBL" id="TBT97403.1"/>
    </source>
</evidence>
<feature type="domain" description="T-SNARE coiled-coil homology" evidence="3">
    <location>
        <begin position="161"/>
        <end position="223"/>
    </location>
</feature>
<dbReference type="Proteomes" id="UP000292362">
    <property type="component" value="Unassembled WGS sequence"/>
</dbReference>
<protein>
    <recommendedName>
        <fullName evidence="3">t-SNARE coiled-coil homology domain-containing protein</fullName>
    </recommendedName>
</protein>
<name>A0A4Q9KRS2_9MICR</name>
<dbReference type="InterPro" id="IPR000727">
    <property type="entry name" value="T_SNARE_dom"/>
</dbReference>
<dbReference type="VEuPathDB" id="MicrosporidiaDB:CWI37_2289p0010"/>
<organism evidence="4 5">
    <name type="scientific">Hamiltosporidium tvaerminnensis</name>
    <dbReference type="NCBI Taxonomy" id="1176355"/>
    <lineage>
        <taxon>Eukaryota</taxon>
        <taxon>Fungi</taxon>
        <taxon>Fungi incertae sedis</taxon>
        <taxon>Microsporidia</taxon>
        <taxon>Dubosqiidae</taxon>
        <taxon>Hamiltosporidium</taxon>
    </lineage>
</organism>
<feature type="region of interest" description="Disordered" evidence="1">
    <location>
        <begin position="127"/>
        <end position="146"/>
    </location>
</feature>
<keyword evidence="2" id="KW-1133">Transmembrane helix</keyword>
<dbReference type="Gene3D" id="1.20.5.110">
    <property type="match status" value="1"/>
</dbReference>
<accession>A0A4Q9KRS2</accession>